<keyword evidence="13" id="KW-1185">Reference proteome</keyword>
<evidence type="ECO:0000256" key="9">
    <source>
        <dbReference type="ARBA" id="ARBA00023136"/>
    </source>
</evidence>
<reference evidence="12 13" key="1">
    <citation type="submission" date="2019-12" db="EMBL/GenBank/DDBJ databases">
        <title>Spirosoma sp. HMF4905 genome sequencing and assembly.</title>
        <authorList>
            <person name="Kang H."/>
            <person name="Cha I."/>
            <person name="Kim H."/>
            <person name="Joh K."/>
        </authorList>
    </citation>
    <scope>NUCLEOTIDE SEQUENCE [LARGE SCALE GENOMIC DNA]</scope>
    <source>
        <strain evidence="12 13">HMF4905</strain>
    </source>
</reference>
<dbReference type="NCBIfam" id="TIGR01352">
    <property type="entry name" value="tonB_Cterm"/>
    <property type="match status" value="1"/>
</dbReference>
<accession>A0A7K1SPZ3</accession>
<evidence type="ECO:0000256" key="8">
    <source>
        <dbReference type="ARBA" id="ARBA00022989"/>
    </source>
</evidence>
<name>A0A7K1SPZ3_9BACT</name>
<keyword evidence="3" id="KW-0813">Transport</keyword>
<evidence type="ECO:0000256" key="2">
    <source>
        <dbReference type="ARBA" id="ARBA00006555"/>
    </source>
</evidence>
<evidence type="ECO:0000259" key="11">
    <source>
        <dbReference type="PROSITE" id="PS52015"/>
    </source>
</evidence>
<keyword evidence="7" id="KW-0653">Protein transport</keyword>
<dbReference type="Proteomes" id="UP000436006">
    <property type="component" value="Unassembled WGS sequence"/>
</dbReference>
<dbReference type="GO" id="GO:0055085">
    <property type="term" value="P:transmembrane transport"/>
    <property type="evidence" value="ECO:0007669"/>
    <property type="project" value="InterPro"/>
</dbReference>
<comment type="caution">
    <text evidence="12">The sequence shown here is derived from an EMBL/GenBank/DDBJ whole genome shotgun (WGS) entry which is preliminary data.</text>
</comment>
<dbReference type="EMBL" id="WPIN01000027">
    <property type="protein sequence ID" value="MVM35810.1"/>
    <property type="molecule type" value="Genomic_DNA"/>
</dbReference>
<evidence type="ECO:0000313" key="12">
    <source>
        <dbReference type="EMBL" id="MVM35810.1"/>
    </source>
</evidence>
<keyword evidence="5" id="KW-0997">Cell inner membrane</keyword>
<keyword evidence="9 10" id="KW-0472">Membrane</keyword>
<dbReference type="Gene3D" id="3.30.1150.10">
    <property type="match status" value="1"/>
</dbReference>
<feature type="domain" description="TonB C-terminal" evidence="11">
    <location>
        <begin position="186"/>
        <end position="276"/>
    </location>
</feature>
<evidence type="ECO:0000256" key="10">
    <source>
        <dbReference type="SAM" id="Phobius"/>
    </source>
</evidence>
<evidence type="ECO:0000313" key="13">
    <source>
        <dbReference type="Proteomes" id="UP000436006"/>
    </source>
</evidence>
<keyword evidence="4" id="KW-1003">Cell membrane</keyword>
<dbReference type="PANTHER" id="PTHR33446">
    <property type="entry name" value="PROTEIN TONB-RELATED"/>
    <property type="match status" value="1"/>
</dbReference>
<dbReference type="InterPro" id="IPR051045">
    <property type="entry name" value="TonB-dependent_transducer"/>
</dbReference>
<dbReference type="GO" id="GO:0030288">
    <property type="term" value="C:outer membrane-bounded periplasmic space"/>
    <property type="evidence" value="ECO:0007669"/>
    <property type="project" value="InterPro"/>
</dbReference>
<proteinExistence type="inferred from homology"/>
<dbReference type="AlphaFoldDB" id="A0A7K1SPZ3"/>
<keyword evidence="6 10" id="KW-0812">Transmembrane</keyword>
<sequence length="276" mass="30094">MSRSNPSSDVALTYNDIIFQARNQAYGAFDLRQHYRPTLSRAVGLGVGLFLLGVAIPTLYDRFWPKESSSDRQIMTEVTLTKVEELPAEKLIELPPVEKQPVVNTVRNLPPVVMPEADVIEENPPATVDELKDATSGPETAEGSGDVEVIAAPEAKAPSVQEKAVEVEAKTEGEFVMVEQQPEYPGGINALMSFLGKNLNYPRSAASAGVAGRVYVSFVVNTDGSLTDIQVLKGIGFGCDEEAIRVMNKMPRWKPGKQSGRAVRVKYNLPISFTLE</sequence>
<feature type="transmembrane region" description="Helical" evidence="10">
    <location>
        <begin position="42"/>
        <end position="60"/>
    </location>
</feature>
<dbReference type="PROSITE" id="PS52015">
    <property type="entry name" value="TONB_CTD"/>
    <property type="match status" value="1"/>
</dbReference>
<evidence type="ECO:0000256" key="7">
    <source>
        <dbReference type="ARBA" id="ARBA00022927"/>
    </source>
</evidence>
<dbReference type="SUPFAM" id="SSF74653">
    <property type="entry name" value="TolA/TonB C-terminal domain"/>
    <property type="match status" value="1"/>
</dbReference>
<dbReference type="Pfam" id="PF03544">
    <property type="entry name" value="TonB_C"/>
    <property type="match status" value="1"/>
</dbReference>
<evidence type="ECO:0000256" key="6">
    <source>
        <dbReference type="ARBA" id="ARBA00022692"/>
    </source>
</evidence>
<dbReference type="InterPro" id="IPR003538">
    <property type="entry name" value="TonB"/>
</dbReference>
<evidence type="ECO:0000256" key="1">
    <source>
        <dbReference type="ARBA" id="ARBA00004383"/>
    </source>
</evidence>
<dbReference type="GO" id="GO:0015891">
    <property type="term" value="P:siderophore transport"/>
    <property type="evidence" value="ECO:0007669"/>
    <property type="project" value="InterPro"/>
</dbReference>
<dbReference type="InterPro" id="IPR006260">
    <property type="entry name" value="TonB/TolA_C"/>
</dbReference>
<evidence type="ECO:0000256" key="4">
    <source>
        <dbReference type="ARBA" id="ARBA00022475"/>
    </source>
</evidence>
<dbReference type="GO" id="GO:0098797">
    <property type="term" value="C:plasma membrane protein complex"/>
    <property type="evidence" value="ECO:0007669"/>
    <property type="project" value="TreeGrafter"/>
</dbReference>
<evidence type="ECO:0000256" key="5">
    <source>
        <dbReference type="ARBA" id="ARBA00022519"/>
    </source>
</evidence>
<dbReference type="PANTHER" id="PTHR33446:SF2">
    <property type="entry name" value="PROTEIN TONB"/>
    <property type="match status" value="1"/>
</dbReference>
<organism evidence="12 13">
    <name type="scientific">Spirosoma arboris</name>
    <dbReference type="NCBI Taxonomy" id="2682092"/>
    <lineage>
        <taxon>Bacteria</taxon>
        <taxon>Pseudomonadati</taxon>
        <taxon>Bacteroidota</taxon>
        <taxon>Cytophagia</taxon>
        <taxon>Cytophagales</taxon>
        <taxon>Cytophagaceae</taxon>
        <taxon>Spirosoma</taxon>
    </lineage>
</organism>
<dbReference type="PRINTS" id="PR01374">
    <property type="entry name" value="TONBPROTEIN"/>
</dbReference>
<dbReference type="InterPro" id="IPR037682">
    <property type="entry name" value="TonB_C"/>
</dbReference>
<evidence type="ECO:0000256" key="3">
    <source>
        <dbReference type="ARBA" id="ARBA00022448"/>
    </source>
</evidence>
<dbReference type="GO" id="GO:0015031">
    <property type="term" value="P:protein transport"/>
    <property type="evidence" value="ECO:0007669"/>
    <property type="project" value="UniProtKB-KW"/>
</dbReference>
<comment type="similarity">
    <text evidence="2">Belongs to the TonB family.</text>
</comment>
<dbReference type="RefSeq" id="WP_157590613.1">
    <property type="nucleotide sequence ID" value="NZ_WPIN01000027.1"/>
</dbReference>
<dbReference type="GO" id="GO:0031992">
    <property type="term" value="F:energy transducer activity"/>
    <property type="evidence" value="ECO:0007669"/>
    <property type="project" value="InterPro"/>
</dbReference>
<comment type="subcellular location">
    <subcellularLocation>
        <location evidence="1">Cell inner membrane</location>
        <topology evidence="1">Single-pass membrane protein</topology>
        <orientation evidence="1">Periplasmic side</orientation>
    </subcellularLocation>
</comment>
<protein>
    <submittedName>
        <fullName evidence="12">TonB family protein</fullName>
    </submittedName>
</protein>
<gene>
    <name evidence="12" type="ORF">GO755_37690</name>
</gene>
<keyword evidence="8 10" id="KW-1133">Transmembrane helix</keyword>